<reference evidence="1" key="1">
    <citation type="submission" date="2020-11" db="EMBL/GenBank/DDBJ databases">
        <title>Nocardioides sp. nov., isolated from Soil of Cynanchum wilfordii Hemsley rhizosphere.</title>
        <authorList>
            <person name="Lee J.-S."/>
            <person name="Suh M.K."/>
            <person name="Kim J.-S."/>
        </authorList>
    </citation>
    <scope>NUCLEOTIDE SEQUENCE</scope>
    <source>
        <strain evidence="1">KCTC 19275</strain>
    </source>
</reference>
<dbReference type="AlphaFoldDB" id="A0A930YM25"/>
<comment type="caution">
    <text evidence="1">The sequence shown here is derived from an EMBL/GenBank/DDBJ whole genome shotgun (WGS) entry which is preliminary data.</text>
</comment>
<gene>
    <name evidence="1" type="ORF">ISU07_18850</name>
</gene>
<dbReference type="Proteomes" id="UP000640489">
    <property type="component" value="Unassembled WGS sequence"/>
</dbReference>
<evidence type="ECO:0000313" key="1">
    <source>
        <dbReference type="EMBL" id="MBF4765195.1"/>
    </source>
</evidence>
<protein>
    <submittedName>
        <fullName evidence="1">Uncharacterized protein</fullName>
    </submittedName>
</protein>
<evidence type="ECO:0000313" key="2">
    <source>
        <dbReference type="Proteomes" id="UP000640489"/>
    </source>
</evidence>
<dbReference type="EMBL" id="JADKPN010000013">
    <property type="protein sequence ID" value="MBF4765195.1"/>
    <property type="molecule type" value="Genomic_DNA"/>
</dbReference>
<sequence length="326" mass="35516">MSVASPLSVEPPWVVHELAAQWFLPATTVAERLADLHRVVDGWVTAGTFVLAPPLYLGSPDHPVFRALSEHVRARHPDDRPAAFCYWDDVGNRAKLEALLRLPSYTLDTFPVRGRVDLLTELQRRWRFPSSERGHEEARLQHWLGSYGPDVAGVRRGYVVAPLGPVSAVSAWLESGPGRLEPFGYALSFAPSGGRYVGSRVPLDARSTVDLVGLATRSLGRVAAGDLVAVALAASCVDTPALDRLMRHVYTLRRRVPARCVHGLLVSDGVTVALSGALLDQGFDHVSLSDLGYRDHLAQHPDVSRCLEESEGWVPHPTSLAVDLAV</sequence>
<proteinExistence type="predicted"/>
<accession>A0A930YM25</accession>
<name>A0A930YM25_9ACTN</name>
<keyword evidence="2" id="KW-1185">Reference proteome</keyword>
<organism evidence="1 2">
    <name type="scientific">Nocardioides islandensis</name>
    <dbReference type="NCBI Taxonomy" id="433663"/>
    <lineage>
        <taxon>Bacteria</taxon>
        <taxon>Bacillati</taxon>
        <taxon>Actinomycetota</taxon>
        <taxon>Actinomycetes</taxon>
        <taxon>Propionibacteriales</taxon>
        <taxon>Nocardioidaceae</taxon>
        <taxon>Nocardioides</taxon>
    </lineage>
</organism>
<dbReference type="RefSeq" id="WP_194708373.1">
    <property type="nucleotide sequence ID" value="NZ_JADKPN010000013.1"/>
</dbReference>